<dbReference type="AlphaFoldDB" id="A0A3M2RCP2"/>
<dbReference type="Pfam" id="PF08808">
    <property type="entry name" value="RES"/>
    <property type="match status" value="1"/>
</dbReference>
<keyword evidence="3" id="KW-1185">Reference proteome</keyword>
<dbReference type="InterPro" id="IPR014914">
    <property type="entry name" value="RES_dom"/>
</dbReference>
<comment type="caution">
    <text evidence="2">The sequence shown here is derived from an EMBL/GenBank/DDBJ whole genome shotgun (WGS) entry which is preliminary data.</text>
</comment>
<organism evidence="2 3">
    <name type="scientific">Marinobacter litoralis</name>
    <dbReference type="NCBI Taxonomy" id="187981"/>
    <lineage>
        <taxon>Bacteria</taxon>
        <taxon>Pseudomonadati</taxon>
        <taxon>Pseudomonadota</taxon>
        <taxon>Gammaproteobacteria</taxon>
        <taxon>Pseudomonadales</taxon>
        <taxon>Marinobacteraceae</taxon>
        <taxon>Marinobacter</taxon>
    </lineage>
</organism>
<accession>A0A3M2RCP2</accession>
<evidence type="ECO:0000313" key="2">
    <source>
        <dbReference type="EMBL" id="RMJ02934.1"/>
    </source>
</evidence>
<feature type="domain" description="RES" evidence="1">
    <location>
        <begin position="168"/>
        <end position="285"/>
    </location>
</feature>
<sequence length="358" mass="40481">MTSEAAKDNATLLCSECFADEGLRIDAAKHGLEQQDVCPNCRRTEGRKLTKKHIEDLAWRFFVSGTTIRCDYGAAPVIQCNEYHYRKSDISPSAWLENDIKLIEEAGKLGFFHYGPRLWMVGEVEPLKALQDPAMRPQILERVLTEYPARVLAKGTKFYRLRIEPNRPADPGEYDSPPAEYSGNGRLCSTELQVMYGSQDIDVCIHECRAAAEDDIYVATIRTQQDLRLLDLTHVLEEECTEFESLDMAIHMLFLAKSHSYEISRAIALAARGAGFDGVIYPSFFSLIRTGGHPFETAYGLSLRRFHPEKNKYAEAFTIKNLALFGRPLEKGVARVECINRLVLTQIGYKGHFGPVEY</sequence>
<name>A0A3M2RCP2_9GAMM</name>
<gene>
    <name evidence="2" type="ORF">DOQ08_02399</name>
</gene>
<evidence type="ECO:0000313" key="3">
    <source>
        <dbReference type="Proteomes" id="UP000265903"/>
    </source>
</evidence>
<protein>
    <submittedName>
        <fullName evidence="2">RES domain protein</fullName>
    </submittedName>
</protein>
<dbReference type="RefSeq" id="WP_227537635.1">
    <property type="nucleotide sequence ID" value="NZ_QMDL01000003.1"/>
</dbReference>
<dbReference type="EMBL" id="QMDL01000003">
    <property type="protein sequence ID" value="RMJ02934.1"/>
    <property type="molecule type" value="Genomic_DNA"/>
</dbReference>
<dbReference type="Proteomes" id="UP000265903">
    <property type="component" value="Unassembled WGS sequence"/>
</dbReference>
<proteinExistence type="predicted"/>
<reference evidence="2 3" key="1">
    <citation type="submission" date="2018-08" db="EMBL/GenBank/DDBJ databases">
        <title>Whole Genome Sequence of the Moderate Halophilic Marine Bacterium Marinobacter litoralis Sw-45.</title>
        <authorList>
            <person name="Musa H."/>
        </authorList>
    </citation>
    <scope>NUCLEOTIDE SEQUENCE [LARGE SCALE GENOMIC DNA]</scope>
    <source>
        <strain evidence="2 3">Sw-45</strain>
    </source>
</reference>
<evidence type="ECO:0000259" key="1">
    <source>
        <dbReference type="Pfam" id="PF08808"/>
    </source>
</evidence>